<dbReference type="GO" id="GO:0007165">
    <property type="term" value="P:signal transduction"/>
    <property type="evidence" value="ECO:0007669"/>
    <property type="project" value="UniProtKB-KW"/>
</dbReference>
<sequence length="697" mass="74013">MKMGLMQKMLLIILLPAIVGLLLVAGLSYRMSEGTLRQQIRQDILILLSNQKIGLHAVFEGVQEALSLLAENNRVNAFLDAHNAGLPEAELRPLFQRADEALKAFTERNSKVSFCGFMDPTGLTIAHHVKGEKEHSTSVGKNFSQREYYKRGIAGKTTVLGLISATTGKVTTVIAMPLMDGSKVKGVLWTGVDNFSLAEATTNQVRFGERGGMYAYDLKGRIILHRDPKRMGSDESKNPLVQQMLAAEDGRASYTDAEGREKIVYYTRLPEEGWTLCLEFDRAELYAPITTMLRNNVFLALACALAVGVIIVLAARAIVRLLGGLSGLAEAVAGGRLEPDAHERALLAAAARRKDEFTVLGEGMEHMVGNIKKLLDEGEQKNQAAQQATEEAQAATARAEAAASQAESAKREGMLAAAAQLEEVVKAIGAASDQLSAQIEQSNHSADASARRLDEAATAMNEMNATVQEVARNASAASAVSTETRSNAESGARIVQQALQSIGQVQSVSQALKEDMNQLNGHAQAITRIMNVISDIADQTNLLALNAAIEAARAGDAGRGFAVVADEVRKLAEKTMASTNDVGSAITAIQSSTAQSVAAMDKALHEVETAADFAGQSGKALEEIVGNVEATADQVGAIATASEQQSAASEEINQSIVHVNELSGQTAQAMRAATTAVADLAAQAQRLSALIAELQQS</sequence>
<keyword evidence="6 11" id="KW-0472">Membrane</keyword>
<feature type="domain" description="HAMP" evidence="13">
    <location>
        <begin position="316"/>
        <end position="376"/>
    </location>
</feature>
<evidence type="ECO:0000256" key="11">
    <source>
        <dbReference type="SAM" id="Phobius"/>
    </source>
</evidence>
<comment type="subcellular location">
    <subcellularLocation>
        <location evidence="1">Cell membrane</location>
        <topology evidence="1">Multi-pass membrane protein</topology>
    </subcellularLocation>
</comment>
<dbReference type="Gene3D" id="1.10.287.950">
    <property type="entry name" value="Methyl-accepting chemotaxis protein"/>
    <property type="match status" value="1"/>
</dbReference>
<keyword evidence="2" id="KW-1003">Cell membrane</keyword>
<dbReference type="PROSITE" id="PS50111">
    <property type="entry name" value="CHEMOTAXIS_TRANSDUC_2"/>
    <property type="match status" value="1"/>
</dbReference>
<reference evidence="15" key="1">
    <citation type="submission" date="2016-10" db="EMBL/GenBank/DDBJ databases">
        <authorList>
            <person name="Varghese N."/>
            <person name="Submissions S."/>
        </authorList>
    </citation>
    <scope>NUCLEOTIDE SEQUENCE [LARGE SCALE GENOMIC DNA]</scope>
    <source>
        <strain evidence="15">KHC7</strain>
    </source>
</reference>
<evidence type="ECO:0000256" key="6">
    <source>
        <dbReference type="ARBA" id="ARBA00023136"/>
    </source>
</evidence>
<organism evidence="14 15">
    <name type="scientific">Desulfovibrio legallii</name>
    <dbReference type="NCBI Taxonomy" id="571438"/>
    <lineage>
        <taxon>Bacteria</taxon>
        <taxon>Pseudomonadati</taxon>
        <taxon>Thermodesulfobacteriota</taxon>
        <taxon>Desulfovibrionia</taxon>
        <taxon>Desulfovibrionales</taxon>
        <taxon>Desulfovibrionaceae</taxon>
        <taxon>Desulfovibrio</taxon>
    </lineage>
</organism>
<name>A0A1G7N3R5_9BACT</name>
<comment type="similarity">
    <text evidence="8">Belongs to the methyl-accepting chemotaxis (MCP) protein family.</text>
</comment>
<dbReference type="SUPFAM" id="SSF103190">
    <property type="entry name" value="Sensory domain-like"/>
    <property type="match status" value="1"/>
</dbReference>
<dbReference type="GO" id="GO:0005886">
    <property type="term" value="C:plasma membrane"/>
    <property type="evidence" value="ECO:0007669"/>
    <property type="project" value="UniProtKB-SubCell"/>
</dbReference>
<dbReference type="SUPFAM" id="SSF58104">
    <property type="entry name" value="Methyl-accepting chemotaxis protein (MCP) signaling domain"/>
    <property type="match status" value="1"/>
</dbReference>
<evidence type="ECO:0000256" key="7">
    <source>
        <dbReference type="ARBA" id="ARBA00023224"/>
    </source>
</evidence>
<dbReference type="InterPro" id="IPR004089">
    <property type="entry name" value="MCPsignal_dom"/>
</dbReference>
<evidence type="ECO:0000256" key="3">
    <source>
        <dbReference type="ARBA" id="ARBA00022500"/>
    </source>
</evidence>
<dbReference type="RefSeq" id="WP_180365420.1">
    <property type="nucleotide sequence ID" value="NZ_FNBX01000010.1"/>
</dbReference>
<dbReference type="Pfam" id="PF02743">
    <property type="entry name" value="dCache_1"/>
    <property type="match status" value="1"/>
</dbReference>
<dbReference type="EMBL" id="FNBX01000010">
    <property type="protein sequence ID" value="SDF67989.1"/>
    <property type="molecule type" value="Genomic_DNA"/>
</dbReference>
<dbReference type="PROSITE" id="PS50885">
    <property type="entry name" value="HAMP"/>
    <property type="match status" value="1"/>
</dbReference>
<dbReference type="GO" id="GO:0006935">
    <property type="term" value="P:chemotaxis"/>
    <property type="evidence" value="ECO:0007669"/>
    <property type="project" value="UniProtKB-KW"/>
</dbReference>
<evidence type="ECO:0000256" key="10">
    <source>
        <dbReference type="SAM" id="Coils"/>
    </source>
</evidence>
<dbReference type="CDD" id="cd11386">
    <property type="entry name" value="MCP_signal"/>
    <property type="match status" value="1"/>
</dbReference>
<feature type="transmembrane region" description="Helical" evidence="11">
    <location>
        <begin position="297"/>
        <end position="319"/>
    </location>
</feature>
<evidence type="ECO:0000259" key="12">
    <source>
        <dbReference type="PROSITE" id="PS50111"/>
    </source>
</evidence>
<proteinExistence type="inferred from homology"/>
<keyword evidence="3" id="KW-0145">Chemotaxis</keyword>
<keyword evidence="15" id="KW-1185">Reference proteome</keyword>
<gene>
    <name evidence="14" type="ORF">SAMN05192586_11068</name>
</gene>
<evidence type="ECO:0000313" key="15">
    <source>
        <dbReference type="Proteomes" id="UP000199355"/>
    </source>
</evidence>
<dbReference type="Gene3D" id="3.30.450.20">
    <property type="entry name" value="PAS domain"/>
    <property type="match status" value="1"/>
</dbReference>
<evidence type="ECO:0000256" key="4">
    <source>
        <dbReference type="ARBA" id="ARBA00022692"/>
    </source>
</evidence>
<dbReference type="Pfam" id="PF00015">
    <property type="entry name" value="MCPsignal"/>
    <property type="match status" value="1"/>
</dbReference>
<evidence type="ECO:0000256" key="1">
    <source>
        <dbReference type="ARBA" id="ARBA00004651"/>
    </source>
</evidence>
<dbReference type="CDD" id="cd12912">
    <property type="entry name" value="PDC2_MCP_like"/>
    <property type="match status" value="1"/>
</dbReference>
<keyword evidence="4 11" id="KW-0812">Transmembrane</keyword>
<feature type="coiled-coil region" evidence="10">
    <location>
        <begin position="371"/>
        <end position="412"/>
    </location>
</feature>
<evidence type="ECO:0000256" key="9">
    <source>
        <dbReference type="PROSITE-ProRule" id="PRU00284"/>
    </source>
</evidence>
<evidence type="ECO:0000256" key="2">
    <source>
        <dbReference type="ARBA" id="ARBA00022475"/>
    </source>
</evidence>
<dbReference type="Gene3D" id="6.10.340.10">
    <property type="match status" value="1"/>
</dbReference>
<feature type="domain" description="Methyl-accepting transducer" evidence="12">
    <location>
        <begin position="424"/>
        <end position="660"/>
    </location>
</feature>
<dbReference type="AlphaFoldDB" id="A0A1G7N3R5"/>
<dbReference type="PANTHER" id="PTHR32089">
    <property type="entry name" value="METHYL-ACCEPTING CHEMOTAXIS PROTEIN MCPB"/>
    <property type="match status" value="1"/>
</dbReference>
<dbReference type="InterPro" id="IPR003660">
    <property type="entry name" value="HAMP_dom"/>
</dbReference>
<dbReference type="InterPro" id="IPR029151">
    <property type="entry name" value="Sensor-like_sf"/>
</dbReference>
<evidence type="ECO:0000259" key="13">
    <source>
        <dbReference type="PROSITE" id="PS50885"/>
    </source>
</evidence>
<evidence type="ECO:0000256" key="8">
    <source>
        <dbReference type="ARBA" id="ARBA00029447"/>
    </source>
</evidence>
<dbReference type="STRING" id="571438.SAMN05192586_11068"/>
<evidence type="ECO:0000256" key="5">
    <source>
        <dbReference type="ARBA" id="ARBA00022989"/>
    </source>
</evidence>
<dbReference type="SMART" id="SM00283">
    <property type="entry name" value="MA"/>
    <property type="match status" value="1"/>
</dbReference>
<keyword evidence="7 9" id="KW-0807">Transducer</keyword>
<dbReference type="PANTHER" id="PTHR32089:SF112">
    <property type="entry name" value="LYSOZYME-LIKE PROTEIN-RELATED"/>
    <property type="match status" value="1"/>
</dbReference>
<evidence type="ECO:0000313" key="14">
    <source>
        <dbReference type="EMBL" id="SDF67989.1"/>
    </source>
</evidence>
<protein>
    <submittedName>
        <fullName evidence="14">Methyl-accepting chemotaxis protein</fullName>
    </submittedName>
</protein>
<accession>A0A1G7N3R5</accession>
<dbReference type="Proteomes" id="UP000199355">
    <property type="component" value="Unassembled WGS sequence"/>
</dbReference>
<keyword evidence="10" id="KW-0175">Coiled coil</keyword>
<dbReference type="InterPro" id="IPR033479">
    <property type="entry name" value="dCache_1"/>
</dbReference>
<dbReference type="FunFam" id="1.10.287.950:FF:000001">
    <property type="entry name" value="Methyl-accepting chemotaxis sensory transducer"/>
    <property type="match status" value="1"/>
</dbReference>
<keyword evidence="5 11" id="KW-1133">Transmembrane helix</keyword>